<feature type="transmembrane region" description="Helical" evidence="2">
    <location>
        <begin position="414"/>
        <end position="433"/>
    </location>
</feature>
<feature type="compositionally biased region" description="Basic and acidic residues" evidence="1">
    <location>
        <begin position="49"/>
        <end position="60"/>
    </location>
</feature>
<feature type="compositionally biased region" description="Basic and acidic residues" evidence="1">
    <location>
        <begin position="175"/>
        <end position="202"/>
    </location>
</feature>
<dbReference type="AlphaFoldDB" id="A0A9W4XSM9"/>
<sequence>MHQKSKNVGPLWHIQVCSSPSASRQKLLVPGAYRDSQSPEPLDDEFHDENEAHFHNDSGLRKSSCRPSKNPTTPTRTSVNPPRAPASDPGPRLRAQETLIHDRSPITETKLQAPCGKMYARVSACDRHQIGCRKCQIKLYGSPEKSAEQIIPMPDIADISGRQSSDAARPSNMNTEKDDKSRVEEEVHRTSEEPGQRPRKPDFAVSYDLHKKLKSGLKDRVSLKESDGLLYFLQVPQRPGIVKLGFTQDEFKRGKQHKQKCKLETIHANISIQFAKMKIAEKFMKIELDHLKAPWYCGECRIEHKEWFKVDIKQVDQLAERWRRWINDEFPYNELGTLKESWKWFIEHEMPREKDIKKFTHDFRWNHWNRILAHTSNAVDEQWRNSKQKHLSGEPPNRYDVSHSNAKSVAGLRYNNTVTVEIVVVLLLIWAFLNFSDMF</sequence>
<name>A0A9W4XSM9_9PLEO</name>
<evidence type="ECO:0000256" key="1">
    <source>
        <dbReference type="SAM" id="MobiDB-lite"/>
    </source>
</evidence>
<keyword evidence="2" id="KW-0472">Membrane</keyword>
<dbReference type="InterPro" id="IPR018306">
    <property type="entry name" value="Phage_T5_Orf172_DNA-bd"/>
</dbReference>
<dbReference type="PANTHER" id="PTHR28094:SF2">
    <property type="entry name" value="BACTERIOPHAGE T5 ORF172 DNA-BINDING DOMAIN-CONTAINING PROTEIN"/>
    <property type="match status" value="1"/>
</dbReference>
<organism evidence="4 5">
    <name type="scientific">Periconia digitata</name>
    <dbReference type="NCBI Taxonomy" id="1303443"/>
    <lineage>
        <taxon>Eukaryota</taxon>
        <taxon>Fungi</taxon>
        <taxon>Dikarya</taxon>
        <taxon>Ascomycota</taxon>
        <taxon>Pezizomycotina</taxon>
        <taxon>Dothideomycetes</taxon>
        <taxon>Pleosporomycetidae</taxon>
        <taxon>Pleosporales</taxon>
        <taxon>Massarineae</taxon>
        <taxon>Periconiaceae</taxon>
        <taxon>Periconia</taxon>
    </lineage>
</organism>
<dbReference type="PANTHER" id="PTHR28094">
    <property type="entry name" value="MEIOTICALLY UP-REGULATED GENE 113 PROTEIN"/>
    <property type="match status" value="1"/>
</dbReference>
<proteinExistence type="predicted"/>
<dbReference type="Proteomes" id="UP001152607">
    <property type="component" value="Unassembled WGS sequence"/>
</dbReference>
<dbReference type="EMBL" id="CAOQHR010000009">
    <property type="protein sequence ID" value="CAI6339185.1"/>
    <property type="molecule type" value="Genomic_DNA"/>
</dbReference>
<feature type="region of interest" description="Disordered" evidence="1">
    <location>
        <begin position="159"/>
        <end position="202"/>
    </location>
</feature>
<evidence type="ECO:0000313" key="4">
    <source>
        <dbReference type="EMBL" id="CAI6339185.1"/>
    </source>
</evidence>
<evidence type="ECO:0000313" key="5">
    <source>
        <dbReference type="Proteomes" id="UP001152607"/>
    </source>
</evidence>
<accession>A0A9W4XSM9</accession>
<feature type="domain" description="Bacteriophage T5 Orf172 DNA-binding" evidence="3">
    <location>
        <begin position="228"/>
        <end position="323"/>
    </location>
</feature>
<comment type="caution">
    <text evidence="4">The sequence shown here is derived from an EMBL/GenBank/DDBJ whole genome shotgun (WGS) entry which is preliminary data.</text>
</comment>
<dbReference type="InterPro" id="IPR053006">
    <property type="entry name" value="Meiosis_regulatory"/>
</dbReference>
<feature type="compositionally biased region" description="Polar residues" evidence="1">
    <location>
        <begin position="65"/>
        <end position="80"/>
    </location>
</feature>
<dbReference type="OrthoDB" id="4503155at2759"/>
<gene>
    <name evidence="4" type="ORF">PDIGIT_LOCUS12332</name>
</gene>
<dbReference type="Pfam" id="PF10544">
    <property type="entry name" value="T5orf172"/>
    <property type="match status" value="1"/>
</dbReference>
<evidence type="ECO:0000259" key="3">
    <source>
        <dbReference type="Pfam" id="PF10544"/>
    </source>
</evidence>
<protein>
    <recommendedName>
        <fullName evidence="3">Bacteriophage T5 Orf172 DNA-binding domain-containing protein</fullName>
    </recommendedName>
</protein>
<keyword evidence="2" id="KW-0812">Transmembrane</keyword>
<evidence type="ECO:0000256" key="2">
    <source>
        <dbReference type="SAM" id="Phobius"/>
    </source>
</evidence>
<feature type="region of interest" description="Disordered" evidence="1">
    <location>
        <begin position="1"/>
        <end position="92"/>
    </location>
</feature>
<feature type="compositionally biased region" description="Polar residues" evidence="1">
    <location>
        <begin position="161"/>
        <end position="174"/>
    </location>
</feature>
<keyword evidence="2" id="KW-1133">Transmembrane helix</keyword>
<keyword evidence="5" id="KW-1185">Reference proteome</keyword>
<reference evidence="4" key="1">
    <citation type="submission" date="2023-01" db="EMBL/GenBank/DDBJ databases">
        <authorList>
            <person name="Van Ghelder C."/>
            <person name="Rancurel C."/>
        </authorList>
    </citation>
    <scope>NUCLEOTIDE SEQUENCE</scope>
    <source>
        <strain evidence="4">CNCM I-4278</strain>
    </source>
</reference>